<name>A0ACD5XNZ3_AVESA</name>
<keyword evidence="2" id="KW-1185">Reference proteome</keyword>
<evidence type="ECO:0000313" key="1">
    <source>
        <dbReference type="EnsemblPlants" id="AVESA.00010b.r2.5AG0856740.1.CDS"/>
    </source>
</evidence>
<organism evidence="1 2">
    <name type="scientific">Avena sativa</name>
    <name type="common">Oat</name>
    <dbReference type="NCBI Taxonomy" id="4498"/>
    <lineage>
        <taxon>Eukaryota</taxon>
        <taxon>Viridiplantae</taxon>
        <taxon>Streptophyta</taxon>
        <taxon>Embryophyta</taxon>
        <taxon>Tracheophyta</taxon>
        <taxon>Spermatophyta</taxon>
        <taxon>Magnoliopsida</taxon>
        <taxon>Liliopsida</taxon>
        <taxon>Poales</taxon>
        <taxon>Poaceae</taxon>
        <taxon>BOP clade</taxon>
        <taxon>Pooideae</taxon>
        <taxon>Poodae</taxon>
        <taxon>Poeae</taxon>
        <taxon>Poeae Chloroplast Group 1 (Aveneae type)</taxon>
        <taxon>Aveninae</taxon>
        <taxon>Avena</taxon>
    </lineage>
</organism>
<dbReference type="EnsemblPlants" id="AVESA.00010b.r2.5AG0856740.1">
    <property type="protein sequence ID" value="AVESA.00010b.r2.5AG0856740.1.CDS"/>
    <property type="gene ID" value="AVESA.00010b.r2.5AG0856740"/>
</dbReference>
<evidence type="ECO:0000313" key="2">
    <source>
        <dbReference type="Proteomes" id="UP001732700"/>
    </source>
</evidence>
<reference evidence="1" key="1">
    <citation type="submission" date="2021-05" db="EMBL/GenBank/DDBJ databases">
        <authorList>
            <person name="Scholz U."/>
            <person name="Mascher M."/>
            <person name="Fiebig A."/>
        </authorList>
    </citation>
    <scope>NUCLEOTIDE SEQUENCE [LARGE SCALE GENOMIC DNA]</scope>
</reference>
<reference evidence="1" key="2">
    <citation type="submission" date="2025-09" db="UniProtKB">
        <authorList>
            <consortium name="EnsemblPlants"/>
        </authorList>
    </citation>
    <scope>IDENTIFICATION</scope>
</reference>
<accession>A0ACD5XNZ3</accession>
<dbReference type="Proteomes" id="UP001732700">
    <property type="component" value="Chromosome 5A"/>
</dbReference>
<proteinExistence type="predicted"/>
<sequence>MATPPLLPAMATHRLLLLTVSLLLSSLFQAALSTTFTLTNSCAYTVWPGLLSSAGTPTLDTTGFALAPGESRAVEAPAAWSGRLWARTGCASDSNGRLACGTCDCGSGALECAGGGAAPPCSLAEFTLAGSGGNDFYDVSLVDGYNIAMAVQPQLAAGAVAADGAAAGCAATGCMADLNGPCPADLKVSGPDGAGIACKSACEAFGRPEDCCSGDFGTPAACRPSQYSNFFKNACPRAYSYAYDDATSTFTCASGTASYLLVFCPATSTGSMASLKSSVGVGSTNPSPLVNNTVSYLDRSRDGGRGERYPSSSSNASTSSSPAPSPLAVMAVAAWTWLCTTRHQRLLSSS</sequence>
<protein>
    <submittedName>
        <fullName evidence="1">Uncharacterized protein</fullName>
    </submittedName>
</protein>